<feature type="region of interest" description="Disordered" evidence="1">
    <location>
        <begin position="254"/>
        <end position="285"/>
    </location>
</feature>
<reference evidence="3" key="1">
    <citation type="journal article" date="2022" name="IScience">
        <title>Evolution of zygomycete secretomes and the origins of terrestrial fungal ecologies.</title>
        <authorList>
            <person name="Chang Y."/>
            <person name="Wang Y."/>
            <person name="Mondo S."/>
            <person name="Ahrendt S."/>
            <person name="Andreopoulos W."/>
            <person name="Barry K."/>
            <person name="Beard J."/>
            <person name="Benny G.L."/>
            <person name="Blankenship S."/>
            <person name="Bonito G."/>
            <person name="Cuomo C."/>
            <person name="Desiro A."/>
            <person name="Gervers K.A."/>
            <person name="Hundley H."/>
            <person name="Kuo A."/>
            <person name="LaButti K."/>
            <person name="Lang B.F."/>
            <person name="Lipzen A."/>
            <person name="O'Donnell K."/>
            <person name="Pangilinan J."/>
            <person name="Reynolds N."/>
            <person name="Sandor L."/>
            <person name="Smith M.E."/>
            <person name="Tsang A."/>
            <person name="Grigoriev I.V."/>
            <person name="Stajich J.E."/>
            <person name="Spatafora J.W."/>
        </authorList>
    </citation>
    <scope>NUCLEOTIDE SEQUENCE</scope>
    <source>
        <strain evidence="3">RSA 2281</strain>
    </source>
</reference>
<dbReference type="InterPro" id="IPR007052">
    <property type="entry name" value="CS_dom"/>
</dbReference>
<comment type="caution">
    <text evidence="3">The sequence shown here is derived from an EMBL/GenBank/DDBJ whole genome shotgun (WGS) entry which is preliminary data.</text>
</comment>
<feature type="region of interest" description="Disordered" evidence="1">
    <location>
        <begin position="192"/>
        <end position="222"/>
    </location>
</feature>
<evidence type="ECO:0000259" key="2">
    <source>
        <dbReference type="PROSITE" id="PS51203"/>
    </source>
</evidence>
<feature type="compositionally biased region" description="Polar residues" evidence="1">
    <location>
        <begin position="203"/>
        <end position="222"/>
    </location>
</feature>
<evidence type="ECO:0000313" key="3">
    <source>
        <dbReference type="EMBL" id="KAI9266642.1"/>
    </source>
</evidence>
<organism evidence="3 4">
    <name type="scientific">Phascolomyces articulosus</name>
    <dbReference type="NCBI Taxonomy" id="60185"/>
    <lineage>
        <taxon>Eukaryota</taxon>
        <taxon>Fungi</taxon>
        <taxon>Fungi incertae sedis</taxon>
        <taxon>Mucoromycota</taxon>
        <taxon>Mucoromycotina</taxon>
        <taxon>Mucoromycetes</taxon>
        <taxon>Mucorales</taxon>
        <taxon>Lichtheimiaceae</taxon>
        <taxon>Phascolomyces</taxon>
    </lineage>
</organism>
<protein>
    <recommendedName>
        <fullName evidence="2">CS domain-containing protein</fullName>
    </recommendedName>
</protein>
<name>A0AAD5KC34_9FUNG</name>
<dbReference type="Proteomes" id="UP001209540">
    <property type="component" value="Unassembled WGS sequence"/>
</dbReference>
<dbReference type="EMBL" id="JAIXMP010000010">
    <property type="protein sequence ID" value="KAI9266642.1"/>
    <property type="molecule type" value="Genomic_DNA"/>
</dbReference>
<dbReference type="AlphaFoldDB" id="A0AAD5KC34"/>
<proteinExistence type="predicted"/>
<dbReference type="InterPro" id="IPR008978">
    <property type="entry name" value="HSP20-like_chaperone"/>
</dbReference>
<reference evidence="3" key="2">
    <citation type="submission" date="2023-02" db="EMBL/GenBank/DDBJ databases">
        <authorList>
            <consortium name="DOE Joint Genome Institute"/>
            <person name="Mondo S.J."/>
            <person name="Chang Y."/>
            <person name="Wang Y."/>
            <person name="Ahrendt S."/>
            <person name="Andreopoulos W."/>
            <person name="Barry K."/>
            <person name="Beard J."/>
            <person name="Benny G.L."/>
            <person name="Blankenship S."/>
            <person name="Bonito G."/>
            <person name="Cuomo C."/>
            <person name="Desiro A."/>
            <person name="Gervers K.A."/>
            <person name="Hundley H."/>
            <person name="Kuo A."/>
            <person name="LaButti K."/>
            <person name="Lang B.F."/>
            <person name="Lipzen A."/>
            <person name="O'Donnell K."/>
            <person name="Pangilinan J."/>
            <person name="Reynolds N."/>
            <person name="Sandor L."/>
            <person name="Smith M.W."/>
            <person name="Tsang A."/>
            <person name="Grigoriev I.V."/>
            <person name="Stajich J.E."/>
            <person name="Spatafora J.W."/>
        </authorList>
    </citation>
    <scope>NUCLEOTIDE SEQUENCE</scope>
    <source>
        <strain evidence="3">RSA 2281</strain>
    </source>
</reference>
<feature type="compositionally biased region" description="Low complexity" evidence="1">
    <location>
        <begin position="48"/>
        <end position="63"/>
    </location>
</feature>
<feature type="compositionally biased region" description="Basic residues" evidence="1">
    <location>
        <begin position="275"/>
        <end position="285"/>
    </location>
</feature>
<sequence length="285" mass="32455">MTCNMNYDQADIAELKRLKALTTRPVVIATMEKLLEDAQQEHQNQRLSNASISSSTATSTATNVTIREPISRTKANTQTVYITSNYSWSETDKSVFIYLTIKNATEIRREQYHLQVKPRAVQLDISEHEGANYNFRISQLQGQVTPEQSSVKVKENNGQVLISLRKGNVGVKWGQLRLKTTRDMYDQLQRDERNSANASNSNQRDSGSSINQPLASNNSTLFDNNTTMETIVREAYQSTDSDTRKIFQESWKHNHNYNNNNPFDVSSILEDHKHPSSPHHHHSSS</sequence>
<dbReference type="SUPFAM" id="SSF49764">
    <property type="entry name" value="HSP20-like chaperones"/>
    <property type="match status" value="1"/>
</dbReference>
<dbReference type="Pfam" id="PF04969">
    <property type="entry name" value="CS"/>
    <property type="match status" value="1"/>
</dbReference>
<evidence type="ECO:0000256" key="1">
    <source>
        <dbReference type="SAM" id="MobiDB-lite"/>
    </source>
</evidence>
<dbReference type="InterPro" id="IPR052289">
    <property type="entry name" value="Calcyclin-binding_UBL-bridge"/>
</dbReference>
<dbReference type="GO" id="GO:0005634">
    <property type="term" value="C:nucleus"/>
    <property type="evidence" value="ECO:0007669"/>
    <property type="project" value="TreeGrafter"/>
</dbReference>
<accession>A0AAD5KC34</accession>
<dbReference type="PANTHER" id="PTHR13164:SF3">
    <property type="entry name" value="CALCYCLIN-BINDING PROTEIN"/>
    <property type="match status" value="1"/>
</dbReference>
<gene>
    <name evidence="3" type="ORF">BDA99DRAFT_506264</name>
</gene>
<keyword evidence="4" id="KW-1185">Reference proteome</keyword>
<feature type="region of interest" description="Disordered" evidence="1">
    <location>
        <begin position="39"/>
        <end position="63"/>
    </location>
</feature>
<dbReference type="PROSITE" id="PS51203">
    <property type="entry name" value="CS"/>
    <property type="match status" value="1"/>
</dbReference>
<dbReference type="Gene3D" id="2.60.40.790">
    <property type="match status" value="1"/>
</dbReference>
<evidence type="ECO:0000313" key="4">
    <source>
        <dbReference type="Proteomes" id="UP001209540"/>
    </source>
</evidence>
<feature type="domain" description="CS" evidence="2">
    <location>
        <begin position="81"/>
        <end position="177"/>
    </location>
</feature>
<dbReference type="PANTHER" id="PTHR13164">
    <property type="entry name" value="CALICYLIN BINDING PROTEIN"/>
    <property type="match status" value="1"/>
</dbReference>